<dbReference type="SUPFAM" id="SSF89550">
    <property type="entry name" value="PHP domain-like"/>
    <property type="match status" value="1"/>
</dbReference>
<dbReference type="InterPro" id="IPR016195">
    <property type="entry name" value="Pol/histidinol_Pase-like"/>
</dbReference>
<dbReference type="Pfam" id="PF17657">
    <property type="entry name" value="DNA_pol3_finger"/>
    <property type="match status" value="1"/>
</dbReference>
<organism evidence="10 11">
    <name type="scientific">Danxiaibacter flavus</name>
    <dbReference type="NCBI Taxonomy" id="3049108"/>
    <lineage>
        <taxon>Bacteria</taxon>
        <taxon>Pseudomonadati</taxon>
        <taxon>Bacteroidota</taxon>
        <taxon>Chitinophagia</taxon>
        <taxon>Chitinophagales</taxon>
        <taxon>Chitinophagaceae</taxon>
        <taxon>Danxiaibacter</taxon>
    </lineage>
</organism>
<evidence type="ECO:0000256" key="2">
    <source>
        <dbReference type="ARBA" id="ARBA00012417"/>
    </source>
</evidence>
<dbReference type="RefSeq" id="WP_369328998.1">
    <property type="nucleotide sequence ID" value="NZ_JAULBC010000002.1"/>
</dbReference>
<protein>
    <recommendedName>
        <fullName evidence="3">DNA polymerase III subunit alpha</fullName>
        <ecNumber evidence="2">2.7.7.7</ecNumber>
    </recommendedName>
</protein>
<dbReference type="InterPro" id="IPR012340">
    <property type="entry name" value="NA-bd_OB-fold"/>
</dbReference>
<dbReference type="Pfam" id="PF02811">
    <property type="entry name" value="PHP"/>
    <property type="match status" value="1"/>
</dbReference>
<dbReference type="InterPro" id="IPR040982">
    <property type="entry name" value="DNA_pol3_finger"/>
</dbReference>
<feature type="domain" description="Polymerase/histidinol phosphatase N-terminal" evidence="9">
    <location>
        <begin position="5"/>
        <end position="88"/>
    </location>
</feature>
<dbReference type="Gene3D" id="1.10.10.1600">
    <property type="entry name" value="Bacterial DNA polymerase III alpha subunit, thumb domain"/>
    <property type="match status" value="1"/>
</dbReference>
<evidence type="ECO:0000313" key="10">
    <source>
        <dbReference type="EMBL" id="MEX6687593.1"/>
    </source>
</evidence>
<dbReference type="InterPro" id="IPR004013">
    <property type="entry name" value="PHP_dom"/>
</dbReference>
<keyword evidence="6" id="KW-0235">DNA replication</keyword>
<dbReference type="EC" id="2.7.7.7" evidence="2"/>
<dbReference type="GO" id="GO:0003887">
    <property type="term" value="F:DNA-directed DNA polymerase activity"/>
    <property type="evidence" value="ECO:0007669"/>
    <property type="project" value="UniProtKB-EC"/>
</dbReference>
<dbReference type="InterPro" id="IPR011708">
    <property type="entry name" value="DNA_pol3_alpha_NTPase_dom"/>
</dbReference>
<accession>A0ABV3ZCK4</accession>
<gene>
    <name evidence="10" type="primary">dnaE</name>
    <name evidence="10" type="ORF">QTN47_08830</name>
</gene>
<dbReference type="Gene3D" id="2.40.50.140">
    <property type="entry name" value="Nucleic acid-binding proteins"/>
    <property type="match status" value="1"/>
</dbReference>
<evidence type="ECO:0000256" key="5">
    <source>
        <dbReference type="ARBA" id="ARBA00022695"/>
    </source>
</evidence>
<dbReference type="NCBIfam" id="TIGR00594">
    <property type="entry name" value="polc"/>
    <property type="match status" value="1"/>
</dbReference>
<dbReference type="Gene3D" id="1.10.150.870">
    <property type="match status" value="1"/>
</dbReference>
<keyword evidence="4 10" id="KW-0808">Transferase</keyword>
<dbReference type="Pfam" id="PF01336">
    <property type="entry name" value="tRNA_anti-codon"/>
    <property type="match status" value="1"/>
</dbReference>
<dbReference type="Gene3D" id="3.20.20.140">
    <property type="entry name" value="Metal-dependent hydrolases"/>
    <property type="match status" value="1"/>
</dbReference>
<evidence type="ECO:0000256" key="1">
    <source>
        <dbReference type="ARBA" id="ARBA00004496"/>
    </source>
</evidence>
<dbReference type="InterPro" id="IPR029460">
    <property type="entry name" value="DNAPol_HHH"/>
</dbReference>
<reference evidence="10 11" key="1">
    <citation type="submission" date="2023-07" db="EMBL/GenBank/DDBJ databases">
        <authorList>
            <person name="Lian W.-H."/>
        </authorList>
    </citation>
    <scope>NUCLEOTIDE SEQUENCE [LARGE SCALE GENOMIC DNA]</scope>
    <source>
        <strain evidence="10 11">SYSU DXS3180</strain>
    </source>
</reference>
<dbReference type="Pfam" id="PF14579">
    <property type="entry name" value="HHH_6"/>
    <property type="match status" value="1"/>
</dbReference>
<keyword evidence="5 10" id="KW-0548">Nucleotidyltransferase</keyword>
<dbReference type="InterPro" id="IPR003141">
    <property type="entry name" value="Pol/His_phosphatase_N"/>
</dbReference>
<evidence type="ECO:0000256" key="8">
    <source>
        <dbReference type="ARBA" id="ARBA00049244"/>
    </source>
</evidence>
<dbReference type="EMBL" id="JAULBC010000002">
    <property type="protein sequence ID" value="MEX6687593.1"/>
    <property type="molecule type" value="Genomic_DNA"/>
</dbReference>
<evidence type="ECO:0000256" key="4">
    <source>
        <dbReference type="ARBA" id="ARBA00022679"/>
    </source>
</evidence>
<dbReference type="SMART" id="SM00481">
    <property type="entry name" value="POLIIIAc"/>
    <property type="match status" value="1"/>
</dbReference>
<name>A0ABV3ZCK4_9BACT</name>
<comment type="caution">
    <text evidence="10">The sequence shown here is derived from an EMBL/GenBank/DDBJ whole genome shotgun (WGS) entry which is preliminary data.</text>
</comment>
<evidence type="ECO:0000313" key="11">
    <source>
        <dbReference type="Proteomes" id="UP001560573"/>
    </source>
</evidence>
<dbReference type="Pfam" id="PF07733">
    <property type="entry name" value="DNA_pol3_alpha"/>
    <property type="match status" value="1"/>
</dbReference>
<evidence type="ECO:0000256" key="6">
    <source>
        <dbReference type="ARBA" id="ARBA00022705"/>
    </source>
</evidence>
<comment type="catalytic activity">
    <reaction evidence="8">
        <text>DNA(n) + a 2'-deoxyribonucleoside 5'-triphosphate = DNA(n+1) + diphosphate</text>
        <dbReference type="Rhea" id="RHEA:22508"/>
        <dbReference type="Rhea" id="RHEA-COMP:17339"/>
        <dbReference type="Rhea" id="RHEA-COMP:17340"/>
        <dbReference type="ChEBI" id="CHEBI:33019"/>
        <dbReference type="ChEBI" id="CHEBI:61560"/>
        <dbReference type="ChEBI" id="CHEBI:173112"/>
        <dbReference type="EC" id="2.7.7.7"/>
    </reaction>
</comment>
<evidence type="ECO:0000256" key="3">
    <source>
        <dbReference type="ARBA" id="ARBA00019114"/>
    </source>
</evidence>
<keyword evidence="11" id="KW-1185">Reference proteome</keyword>
<dbReference type="PANTHER" id="PTHR32294">
    <property type="entry name" value="DNA POLYMERASE III SUBUNIT ALPHA"/>
    <property type="match status" value="1"/>
</dbReference>
<dbReference type="CDD" id="cd12113">
    <property type="entry name" value="PHP_PolIIIA_DnaE3"/>
    <property type="match status" value="1"/>
</dbReference>
<sequence>MAQFSHLHVHTQYSLLDGAAAIDSLYKKAEKNGMPALAITDHGNMFGVFEFVSKAWKNTKVIGKDANGKDITTPVVKPIVGCEFYVVEDRHRKSFSKEVRDERYHQVLLAKNKQGYQNLIKLTSLGFIEGYYSKYPRIDKGLIEKYHEGLIATTCCIGAYIPQTIIHDGEEAAEKEFKWWLDLFGDDFFIELQRHNIKEQELINDTLLKFSKKFNVPVIATNDSHYTDRDDFNAHDILLCINTGEKQSTPGFDDFVNDELQIKNRRFKFPNDQFYFKTQDEMSQLFSDIPESIDNTNMIVDRVEVLNLKKDILLPAFPLPKEFQTETDNNINQWNYLHYLTYEGARQRYGEISESARERLDFELFTIKTMGFAGYFLIVSDFIKAGRDLGVFVGPGRGSAAGSAVAYCIGITNIDPIKYNLLFERFLNPDRKSMPDIDTDFDDEGRQKVIDYVVQKYGNNQVAQIITYGTMAAKSSIKDVARVMDLPLAESNMLAKMVPDRPGTDLGRVLTAPMTSKEAKDGQKSLEDKENYGPEELENIKLLRQIYGGEDIRGQVLREAERLEGSVRNTGIHAAGIIIAPKDLTELIPVATAKDSDLWVTQIEGSMIEDAGVIKMDFLGLKTLSIIKTALELIKLNHGVDLVIDDISLTDEKTYQLYQKGETNGTFQFESPGMQKYLRELKPDKFADLIAMNALYRPGPMAYIPQYVARKHGREEVTYDLPDMQEYLEETYGITVYQEQVMLLSQKIAGFSKGDADVLRKAMGKKDKKTLDKMKAQFMDGAVKKGHPKDVLEKVWTDWEAFAQYAFNKSHSTCYAFVAYETAYLKAHYPGEYMAAVLNHAGAIEKLTFFMEECKRMGIKVLGPDINESIKGFSPNKKGEIRFGLGGLKGVGESAIESILEERERNGNYLDIFDFIKRINQRTVNKRSIESLVYSGSFDCFADMHRAQYFYTLPGETMNGIERIIKFGNVFQTNKQQSSNSLFGDGMMPEIAAPKLPKCEEWSLTEKLDLEKEVTGMFMSGHPLDHFKFELKHYGIMTLADFNDIKEAPQLQPASRNYRLAGLVIDAQHRVTKTGRNFGSMVIEDFSGKTEMMLWSDDYMRFKDYLDKGKNVVINGFFKQRFNSDQFEFKVASISLLESLKAAMTAKLEFNLPAASITKDFVSFVETNLKNNPGKAVVKFNVYEPLENIKVSMHTFDRGFSMNDEMAAYLMENEDLDVNVGLSDRQ</sequence>
<dbReference type="NCBIfam" id="NF004226">
    <property type="entry name" value="PRK05673.1"/>
    <property type="match status" value="1"/>
</dbReference>
<keyword evidence="7" id="KW-0239">DNA-directed DNA polymerase</keyword>
<evidence type="ECO:0000256" key="7">
    <source>
        <dbReference type="ARBA" id="ARBA00022932"/>
    </source>
</evidence>
<comment type="subcellular location">
    <subcellularLocation>
        <location evidence="1">Cytoplasm</location>
    </subcellularLocation>
</comment>
<dbReference type="InterPro" id="IPR004365">
    <property type="entry name" value="NA-bd_OB_tRNA"/>
</dbReference>
<dbReference type="InterPro" id="IPR041931">
    <property type="entry name" value="DNA_pol3_alpha_thumb_dom"/>
</dbReference>
<dbReference type="InterPro" id="IPR004805">
    <property type="entry name" value="DnaE2/DnaE/PolC"/>
</dbReference>
<dbReference type="PANTHER" id="PTHR32294:SF0">
    <property type="entry name" value="DNA POLYMERASE III SUBUNIT ALPHA"/>
    <property type="match status" value="1"/>
</dbReference>
<proteinExistence type="predicted"/>
<dbReference type="Proteomes" id="UP001560573">
    <property type="component" value="Unassembled WGS sequence"/>
</dbReference>
<dbReference type="CDD" id="cd04485">
    <property type="entry name" value="DnaE_OBF"/>
    <property type="match status" value="1"/>
</dbReference>
<evidence type="ECO:0000259" key="9">
    <source>
        <dbReference type="SMART" id="SM00481"/>
    </source>
</evidence>